<organism evidence="13 14">
    <name type="scientific">Branchiostoma lanceolatum</name>
    <name type="common">Common lancelet</name>
    <name type="synonym">Amphioxus lanceolatum</name>
    <dbReference type="NCBI Taxonomy" id="7740"/>
    <lineage>
        <taxon>Eukaryota</taxon>
        <taxon>Metazoa</taxon>
        <taxon>Chordata</taxon>
        <taxon>Cephalochordata</taxon>
        <taxon>Leptocardii</taxon>
        <taxon>Amphioxiformes</taxon>
        <taxon>Branchiostomatidae</taxon>
        <taxon>Branchiostoma</taxon>
    </lineage>
</organism>
<name>A0A8J9Z2H9_BRALA</name>
<evidence type="ECO:0000256" key="2">
    <source>
        <dbReference type="ARBA" id="ARBA00010663"/>
    </source>
</evidence>
<evidence type="ECO:0000256" key="10">
    <source>
        <dbReference type="SAM" id="MobiDB-lite"/>
    </source>
</evidence>
<proteinExistence type="inferred from homology"/>
<keyword evidence="5 9" id="KW-0297">G-protein coupled receptor</keyword>
<dbReference type="GO" id="GO:0004983">
    <property type="term" value="F:neuropeptide Y receptor activity"/>
    <property type="evidence" value="ECO:0007669"/>
    <property type="project" value="InterPro"/>
</dbReference>
<feature type="transmembrane region" description="Helical" evidence="11">
    <location>
        <begin position="280"/>
        <end position="302"/>
    </location>
</feature>
<feature type="region of interest" description="Disordered" evidence="10">
    <location>
        <begin position="421"/>
        <end position="463"/>
    </location>
</feature>
<evidence type="ECO:0000259" key="12">
    <source>
        <dbReference type="PROSITE" id="PS50262"/>
    </source>
</evidence>
<dbReference type="GO" id="GO:0005886">
    <property type="term" value="C:plasma membrane"/>
    <property type="evidence" value="ECO:0007669"/>
    <property type="project" value="TreeGrafter"/>
</dbReference>
<feature type="transmembrane region" description="Helical" evidence="11">
    <location>
        <begin position="138"/>
        <end position="156"/>
    </location>
</feature>
<keyword evidence="4 11" id="KW-1133">Transmembrane helix</keyword>
<dbReference type="AlphaFoldDB" id="A0A8J9Z2H9"/>
<evidence type="ECO:0000256" key="11">
    <source>
        <dbReference type="SAM" id="Phobius"/>
    </source>
</evidence>
<evidence type="ECO:0000256" key="8">
    <source>
        <dbReference type="ARBA" id="ARBA00023224"/>
    </source>
</evidence>
<dbReference type="PROSITE" id="PS50262">
    <property type="entry name" value="G_PROTEIN_RECEP_F1_2"/>
    <property type="match status" value="1"/>
</dbReference>
<dbReference type="InterPro" id="IPR000276">
    <property type="entry name" value="GPCR_Rhodpsn"/>
</dbReference>
<dbReference type="PROSITE" id="PS00237">
    <property type="entry name" value="G_PROTEIN_RECEP_F1_1"/>
    <property type="match status" value="1"/>
</dbReference>
<sequence length="521" mass="59517">MDDFDLESLFESLGDLPPLDTDYDYNTSSQDIYTYLYNNSGDVFRNFFKYETLKVSSNAQIALILVYGLATFLSLVGNACVVIVLTLGSQKWTELNIFLVNLAIADLTMALFCIPFTFTEVMLQDWLFGETMCPVVRFTQVLSVSVSIYILLAIGIDRYYAVVHPLKIRVTRSRAKMVVVVIWIVSTALASVQLAVSRTYPFFWDGLIYERCDEIKWPSNKWHLVYTLSLLGVTYVIPLILLCGAYIGIGLKMWGRRAPGNSNRRWDQQHERTKKKTIKMLCIVVLMFAICWLPIHLFTLILDFKAELIVGNKYTALVLYFSAHWLAMSNSFMNPIVYSFMNDKFRTDLMRLFGCPPKKKELCLNRDKQTTINFSERNALRYTLSRSSAAGSGFGRSVAIQTMDGCRLHRAEDYELRPCADTVQSAPTPSSGHSTTSEGERNGGIGRTSSWPPPDLKELSERRTPRVRTRLAYFYLKQKVTKKNPKKKNNFKDTPPRVLYKVQQDDRINNTTVIEQTVSSV</sequence>
<dbReference type="EMBL" id="OV696700">
    <property type="protein sequence ID" value="CAH1246436.1"/>
    <property type="molecule type" value="Genomic_DNA"/>
</dbReference>
<dbReference type="Pfam" id="PF00001">
    <property type="entry name" value="7tm_1"/>
    <property type="match status" value="1"/>
</dbReference>
<dbReference type="PANTHER" id="PTHR45695">
    <property type="entry name" value="LEUCOKININ RECEPTOR-RELATED"/>
    <property type="match status" value="1"/>
</dbReference>
<feature type="domain" description="G-protein coupled receptors family 1 profile" evidence="12">
    <location>
        <begin position="77"/>
        <end position="338"/>
    </location>
</feature>
<dbReference type="Proteomes" id="UP000838412">
    <property type="component" value="Chromosome 15"/>
</dbReference>
<feature type="transmembrane region" description="Helical" evidence="11">
    <location>
        <begin position="314"/>
        <end position="341"/>
    </location>
</feature>
<dbReference type="InterPro" id="IPR017452">
    <property type="entry name" value="GPCR_Rhodpsn_7TM"/>
</dbReference>
<reference evidence="13" key="1">
    <citation type="submission" date="2022-01" db="EMBL/GenBank/DDBJ databases">
        <authorList>
            <person name="Braso-Vives M."/>
        </authorList>
    </citation>
    <scope>NUCLEOTIDE SEQUENCE</scope>
</reference>
<evidence type="ECO:0000313" key="13">
    <source>
        <dbReference type="EMBL" id="CAH1246436.1"/>
    </source>
</evidence>
<dbReference type="PRINTS" id="PR00237">
    <property type="entry name" value="GPCRRHODOPSN"/>
</dbReference>
<dbReference type="PRINTS" id="PR01012">
    <property type="entry name" value="NRPEPTIDEYR"/>
</dbReference>
<comment type="subcellular location">
    <subcellularLocation>
        <location evidence="1">Membrane</location>
        <topology evidence="1">Multi-pass membrane protein</topology>
    </subcellularLocation>
</comment>
<feature type="transmembrane region" description="Helical" evidence="11">
    <location>
        <begin position="224"/>
        <end position="249"/>
    </location>
</feature>
<evidence type="ECO:0000256" key="7">
    <source>
        <dbReference type="ARBA" id="ARBA00023170"/>
    </source>
</evidence>
<feature type="transmembrane region" description="Helical" evidence="11">
    <location>
        <begin position="61"/>
        <end position="85"/>
    </location>
</feature>
<keyword evidence="14" id="KW-1185">Reference proteome</keyword>
<evidence type="ECO:0000256" key="5">
    <source>
        <dbReference type="ARBA" id="ARBA00023040"/>
    </source>
</evidence>
<feature type="transmembrane region" description="Helical" evidence="11">
    <location>
        <begin position="97"/>
        <end position="118"/>
    </location>
</feature>
<dbReference type="InterPro" id="IPR000611">
    <property type="entry name" value="NPY_rcpt"/>
</dbReference>
<keyword evidence="3 9" id="KW-0812">Transmembrane</keyword>
<keyword evidence="8 9" id="KW-0807">Transducer</keyword>
<evidence type="ECO:0000256" key="4">
    <source>
        <dbReference type="ARBA" id="ARBA00022989"/>
    </source>
</evidence>
<evidence type="ECO:0000256" key="9">
    <source>
        <dbReference type="RuleBase" id="RU000688"/>
    </source>
</evidence>
<dbReference type="Gene3D" id="1.20.1070.10">
    <property type="entry name" value="Rhodopsin 7-helix transmembrane proteins"/>
    <property type="match status" value="1"/>
</dbReference>
<dbReference type="SUPFAM" id="SSF81321">
    <property type="entry name" value="Family A G protein-coupled receptor-like"/>
    <property type="match status" value="1"/>
</dbReference>
<evidence type="ECO:0000313" key="14">
    <source>
        <dbReference type="Proteomes" id="UP000838412"/>
    </source>
</evidence>
<dbReference type="OrthoDB" id="5981855at2759"/>
<feature type="compositionally biased region" description="Polar residues" evidence="10">
    <location>
        <begin position="422"/>
        <end position="437"/>
    </location>
</feature>
<feature type="transmembrane region" description="Helical" evidence="11">
    <location>
        <begin position="177"/>
        <end position="196"/>
    </location>
</feature>
<gene>
    <name evidence="13" type="primary">NPFFR2</name>
    <name evidence="13" type="ORF">BLAG_LOCUS8461</name>
</gene>
<evidence type="ECO:0000256" key="1">
    <source>
        <dbReference type="ARBA" id="ARBA00004141"/>
    </source>
</evidence>
<accession>A0A8J9Z2H9</accession>
<dbReference type="PANTHER" id="PTHR45695:SF9">
    <property type="entry name" value="LEUCOKININ RECEPTOR"/>
    <property type="match status" value="1"/>
</dbReference>
<keyword evidence="7 9" id="KW-0675">Receptor</keyword>
<evidence type="ECO:0000256" key="3">
    <source>
        <dbReference type="ARBA" id="ARBA00022692"/>
    </source>
</evidence>
<keyword evidence="6 11" id="KW-0472">Membrane</keyword>
<protein>
    <submittedName>
        <fullName evidence="13">NPFFR2 protein</fullName>
    </submittedName>
</protein>
<evidence type="ECO:0000256" key="6">
    <source>
        <dbReference type="ARBA" id="ARBA00023136"/>
    </source>
</evidence>
<comment type="similarity">
    <text evidence="2 9">Belongs to the G-protein coupled receptor 1 family.</text>
</comment>